<proteinExistence type="predicted"/>
<accession>A0A0C3AZL1</accession>
<gene>
    <name evidence="1" type="ORF">SCLCIDRAFT_1206567</name>
</gene>
<dbReference type="EMBL" id="KN822004">
    <property type="protein sequence ID" value="KIM70437.1"/>
    <property type="molecule type" value="Genomic_DNA"/>
</dbReference>
<dbReference type="HOGENOM" id="CLU_075379_0_0_1"/>
<dbReference type="Proteomes" id="UP000053989">
    <property type="component" value="Unassembled WGS sequence"/>
</dbReference>
<dbReference type="OrthoDB" id="4202165at2759"/>
<reference evidence="2" key="2">
    <citation type="submission" date="2015-01" db="EMBL/GenBank/DDBJ databases">
        <title>Evolutionary Origins and Diversification of the Mycorrhizal Mutualists.</title>
        <authorList>
            <consortium name="DOE Joint Genome Institute"/>
            <consortium name="Mycorrhizal Genomics Consortium"/>
            <person name="Kohler A."/>
            <person name="Kuo A."/>
            <person name="Nagy L.G."/>
            <person name="Floudas D."/>
            <person name="Copeland A."/>
            <person name="Barry K.W."/>
            <person name="Cichocki N."/>
            <person name="Veneault-Fourrey C."/>
            <person name="LaButti K."/>
            <person name="Lindquist E.A."/>
            <person name="Lipzen A."/>
            <person name="Lundell T."/>
            <person name="Morin E."/>
            <person name="Murat C."/>
            <person name="Riley R."/>
            <person name="Ohm R."/>
            <person name="Sun H."/>
            <person name="Tunlid A."/>
            <person name="Henrissat B."/>
            <person name="Grigoriev I.V."/>
            <person name="Hibbett D.S."/>
            <person name="Martin F."/>
        </authorList>
    </citation>
    <scope>NUCLEOTIDE SEQUENCE [LARGE SCALE GENOMIC DNA]</scope>
    <source>
        <strain evidence="2">Foug A</strain>
    </source>
</reference>
<dbReference type="InParanoid" id="A0A0C3AZL1"/>
<protein>
    <submittedName>
        <fullName evidence="1">Uncharacterized protein</fullName>
    </submittedName>
</protein>
<organism evidence="1 2">
    <name type="scientific">Scleroderma citrinum Foug A</name>
    <dbReference type="NCBI Taxonomy" id="1036808"/>
    <lineage>
        <taxon>Eukaryota</taxon>
        <taxon>Fungi</taxon>
        <taxon>Dikarya</taxon>
        <taxon>Basidiomycota</taxon>
        <taxon>Agaricomycotina</taxon>
        <taxon>Agaricomycetes</taxon>
        <taxon>Agaricomycetidae</taxon>
        <taxon>Boletales</taxon>
        <taxon>Sclerodermatineae</taxon>
        <taxon>Sclerodermataceae</taxon>
        <taxon>Scleroderma</taxon>
    </lineage>
</organism>
<evidence type="ECO:0000313" key="2">
    <source>
        <dbReference type="Proteomes" id="UP000053989"/>
    </source>
</evidence>
<reference evidence="1 2" key="1">
    <citation type="submission" date="2014-04" db="EMBL/GenBank/DDBJ databases">
        <authorList>
            <consortium name="DOE Joint Genome Institute"/>
            <person name="Kuo A."/>
            <person name="Kohler A."/>
            <person name="Nagy L.G."/>
            <person name="Floudas D."/>
            <person name="Copeland A."/>
            <person name="Barry K.W."/>
            <person name="Cichocki N."/>
            <person name="Veneault-Fourrey C."/>
            <person name="LaButti K."/>
            <person name="Lindquist E.A."/>
            <person name="Lipzen A."/>
            <person name="Lundell T."/>
            <person name="Morin E."/>
            <person name="Murat C."/>
            <person name="Sun H."/>
            <person name="Tunlid A."/>
            <person name="Henrissat B."/>
            <person name="Grigoriev I.V."/>
            <person name="Hibbett D.S."/>
            <person name="Martin F."/>
            <person name="Nordberg H.P."/>
            <person name="Cantor M.N."/>
            <person name="Hua S.X."/>
        </authorList>
    </citation>
    <scope>NUCLEOTIDE SEQUENCE [LARGE SCALE GENOMIC DNA]</scope>
    <source>
        <strain evidence="1 2">Foug A</strain>
    </source>
</reference>
<name>A0A0C3AZL1_9AGAM</name>
<dbReference type="AlphaFoldDB" id="A0A0C3AZL1"/>
<evidence type="ECO:0000313" key="1">
    <source>
        <dbReference type="EMBL" id="KIM70437.1"/>
    </source>
</evidence>
<keyword evidence="2" id="KW-1185">Reference proteome</keyword>
<sequence>MLSTQSLSSYPSLEQKPFYSSVRLTDKESIFDKQPQEIVDIVLSTLQTAGIQLIEWRHGLYGRMNVPLVLFNYSYVVEDSHLEDACKILESLGLPSAPSWSSDIIGDILHKGRAFRVTRLALPGFAMHVILYPHSFVDFIPLELVEAPPSHMSCASCSSVLVPRPAAVYAFILRAIQRYSPSDRTRGTLCNDLGSLVLYHLLGYTLEDMEEEQEEEEEQRRICDAVGVIRKWGVQGEWRHGEEWFEDVLVGLATGQARAEYLPAPPEPHFDGPV</sequence>